<keyword evidence="2 4" id="KW-0863">Zinc-finger</keyword>
<evidence type="ECO:0000256" key="2">
    <source>
        <dbReference type="ARBA" id="ARBA00022771"/>
    </source>
</evidence>
<evidence type="ECO:0000259" key="7">
    <source>
        <dbReference type="PROSITE" id="PS50089"/>
    </source>
</evidence>
<feature type="domain" description="RING-type" evidence="7">
    <location>
        <begin position="47"/>
        <end position="90"/>
    </location>
</feature>
<evidence type="ECO:0000256" key="6">
    <source>
        <dbReference type="SAM" id="MobiDB-lite"/>
    </source>
</evidence>
<dbReference type="PANTHER" id="PTHR46016:SF1">
    <property type="entry name" value="RING-TYPE DOMAIN-CONTAINING PROTEIN"/>
    <property type="match status" value="1"/>
</dbReference>
<keyword evidence="9" id="KW-1185">Reference proteome</keyword>
<dbReference type="GO" id="GO:0008270">
    <property type="term" value="F:zinc ion binding"/>
    <property type="evidence" value="ECO:0007669"/>
    <property type="project" value="UniProtKB-KW"/>
</dbReference>
<dbReference type="Gene3D" id="3.30.40.10">
    <property type="entry name" value="Zinc/RING finger domain, C3HC4 (zinc finger)"/>
    <property type="match status" value="1"/>
</dbReference>
<feature type="region of interest" description="Disordered" evidence="6">
    <location>
        <begin position="205"/>
        <end position="286"/>
    </location>
</feature>
<dbReference type="GO" id="GO:0000209">
    <property type="term" value="P:protein polyubiquitination"/>
    <property type="evidence" value="ECO:0007669"/>
    <property type="project" value="TreeGrafter"/>
</dbReference>
<feature type="coiled-coil region" evidence="5">
    <location>
        <begin position="323"/>
        <end position="371"/>
    </location>
</feature>
<feature type="compositionally biased region" description="Polar residues" evidence="6">
    <location>
        <begin position="205"/>
        <end position="214"/>
    </location>
</feature>
<comment type="caution">
    <text evidence="8">The sequence shown here is derived from an EMBL/GenBank/DDBJ whole genome shotgun (WGS) entry which is preliminary data.</text>
</comment>
<dbReference type="SUPFAM" id="SSF57850">
    <property type="entry name" value="RING/U-box"/>
    <property type="match status" value="1"/>
</dbReference>
<proteinExistence type="predicted"/>
<evidence type="ECO:0000256" key="3">
    <source>
        <dbReference type="ARBA" id="ARBA00022833"/>
    </source>
</evidence>
<dbReference type="Pfam" id="PF00097">
    <property type="entry name" value="zf-C3HC4"/>
    <property type="match status" value="1"/>
</dbReference>
<dbReference type="SMART" id="SM00184">
    <property type="entry name" value="RING"/>
    <property type="match status" value="1"/>
</dbReference>
<accession>A0AA88YKX1</accession>
<evidence type="ECO:0000313" key="9">
    <source>
        <dbReference type="Proteomes" id="UP001186944"/>
    </source>
</evidence>
<dbReference type="InterPro" id="IPR013083">
    <property type="entry name" value="Znf_RING/FYVE/PHD"/>
</dbReference>
<dbReference type="InterPro" id="IPR018957">
    <property type="entry name" value="Znf_C3HC4_RING-type"/>
</dbReference>
<protein>
    <recommendedName>
        <fullName evidence="7">RING-type domain-containing protein</fullName>
    </recommendedName>
</protein>
<dbReference type="InterPro" id="IPR001841">
    <property type="entry name" value="Znf_RING"/>
</dbReference>
<gene>
    <name evidence="8" type="ORF">FSP39_020215</name>
</gene>
<evidence type="ECO:0000256" key="5">
    <source>
        <dbReference type="SAM" id="Coils"/>
    </source>
</evidence>
<evidence type="ECO:0000256" key="1">
    <source>
        <dbReference type="ARBA" id="ARBA00022723"/>
    </source>
</evidence>
<feature type="compositionally biased region" description="Polar residues" evidence="6">
    <location>
        <begin position="248"/>
        <end position="286"/>
    </location>
</feature>
<keyword evidence="5" id="KW-0175">Coiled coil</keyword>
<keyword evidence="1" id="KW-0479">Metal-binding</keyword>
<dbReference type="GO" id="GO:0061630">
    <property type="term" value="F:ubiquitin protein ligase activity"/>
    <property type="evidence" value="ECO:0007669"/>
    <property type="project" value="TreeGrafter"/>
</dbReference>
<feature type="compositionally biased region" description="Polar residues" evidence="6">
    <location>
        <begin position="168"/>
        <end position="191"/>
    </location>
</feature>
<dbReference type="Proteomes" id="UP001186944">
    <property type="component" value="Unassembled WGS sequence"/>
</dbReference>
<dbReference type="GO" id="GO:0006511">
    <property type="term" value="P:ubiquitin-dependent protein catabolic process"/>
    <property type="evidence" value="ECO:0007669"/>
    <property type="project" value="TreeGrafter"/>
</dbReference>
<feature type="compositionally biased region" description="Basic and acidic residues" evidence="6">
    <location>
        <begin position="155"/>
        <end position="165"/>
    </location>
</feature>
<feature type="compositionally biased region" description="Low complexity" evidence="6">
    <location>
        <begin position="216"/>
        <end position="225"/>
    </location>
</feature>
<dbReference type="EMBL" id="VSWD01000005">
    <property type="protein sequence ID" value="KAK3103571.1"/>
    <property type="molecule type" value="Genomic_DNA"/>
</dbReference>
<dbReference type="PROSITE" id="PS50089">
    <property type="entry name" value="ZF_RING_2"/>
    <property type="match status" value="1"/>
</dbReference>
<reference evidence="8" key="1">
    <citation type="submission" date="2019-08" db="EMBL/GenBank/DDBJ databases">
        <title>The improved chromosome-level genome for the pearl oyster Pinctada fucata martensii using PacBio sequencing and Hi-C.</title>
        <authorList>
            <person name="Zheng Z."/>
        </authorList>
    </citation>
    <scope>NUCLEOTIDE SEQUENCE</scope>
    <source>
        <strain evidence="8">ZZ-2019</strain>
        <tissue evidence="8">Adductor muscle</tissue>
    </source>
</reference>
<dbReference type="InterPro" id="IPR051438">
    <property type="entry name" value="RNF_E3_ubiq-protein_ligase"/>
</dbReference>
<evidence type="ECO:0000313" key="8">
    <source>
        <dbReference type="EMBL" id="KAK3103571.1"/>
    </source>
</evidence>
<name>A0AA88YKX1_PINIB</name>
<feature type="region of interest" description="Disordered" evidence="6">
    <location>
        <begin position="155"/>
        <end position="191"/>
    </location>
</feature>
<dbReference type="AlphaFoldDB" id="A0AA88YKX1"/>
<organism evidence="8 9">
    <name type="scientific">Pinctada imbricata</name>
    <name type="common">Atlantic pearl-oyster</name>
    <name type="synonym">Pinctada martensii</name>
    <dbReference type="NCBI Taxonomy" id="66713"/>
    <lineage>
        <taxon>Eukaryota</taxon>
        <taxon>Metazoa</taxon>
        <taxon>Spiralia</taxon>
        <taxon>Lophotrochozoa</taxon>
        <taxon>Mollusca</taxon>
        <taxon>Bivalvia</taxon>
        <taxon>Autobranchia</taxon>
        <taxon>Pteriomorphia</taxon>
        <taxon>Pterioida</taxon>
        <taxon>Pterioidea</taxon>
        <taxon>Pteriidae</taxon>
        <taxon>Pinctada</taxon>
    </lineage>
</organism>
<sequence>MSDIQPLITLLEVMLNLSTPKVSVKPGGYSEDIFLELTDEEKAQFECTICYQVLKDPRQCPNKHKFCYSCIFVWSTSGPHSNHGKCPVCRTDGHYVRDRELEERIGKLRVKCHLKSCNWKGPLKYMGKHTHSTFTRTGLPYRSRFDEQYRYNREDELPRLERDPRNSYMESGTRLSLRPPSSNQPNLTNMSGASTARELYNANNTVRETTTDLRQPTATTSNTPRTPRPPPTPRPAGQNVRRVPTLPSIVSQNMTQGQRSSGATPETRQPVTSRASLTGREQMNPGYTNVRERLRDSRQRLDTLMSTFSTEIERGRRGLSEFHEERERRRQEQLEEVRDLGRRLNYVATELRRLLDTRRQLRDELEDMAEDAV</sequence>
<dbReference type="PANTHER" id="PTHR46016">
    <property type="entry name" value="ZINC FINGER, RING/FYVE/PHD-TYPE"/>
    <property type="match status" value="1"/>
</dbReference>
<evidence type="ECO:0000256" key="4">
    <source>
        <dbReference type="PROSITE-ProRule" id="PRU00175"/>
    </source>
</evidence>
<keyword evidence="3" id="KW-0862">Zinc</keyword>